<dbReference type="GO" id="GO:0005829">
    <property type="term" value="C:cytosol"/>
    <property type="evidence" value="ECO:0007669"/>
    <property type="project" value="TreeGrafter"/>
</dbReference>
<dbReference type="PANTHER" id="PTHR10534">
    <property type="entry name" value="PYRIDOXAL KINASE"/>
    <property type="match status" value="1"/>
</dbReference>
<name>A0A0R1WA78_9LACO</name>
<dbReference type="Gene3D" id="3.40.1190.20">
    <property type="match status" value="1"/>
</dbReference>
<evidence type="ECO:0000256" key="5">
    <source>
        <dbReference type="ARBA" id="ARBA00022840"/>
    </source>
</evidence>
<evidence type="ECO:0000256" key="2">
    <source>
        <dbReference type="ARBA" id="ARBA00022679"/>
    </source>
</evidence>
<keyword evidence="2" id="KW-0808">Transferase</keyword>
<keyword evidence="8" id="KW-1185">Reference proteome</keyword>
<reference evidence="7 8" key="1">
    <citation type="journal article" date="2015" name="Genome Announc.">
        <title>Expanding the biotechnology potential of lactobacilli through comparative genomics of 213 strains and associated genera.</title>
        <authorList>
            <person name="Sun Z."/>
            <person name="Harris H.M."/>
            <person name="McCann A."/>
            <person name="Guo C."/>
            <person name="Argimon S."/>
            <person name="Zhang W."/>
            <person name="Yang X."/>
            <person name="Jeffery I.B."/>
            <person name="Cooney J.C."/>
            <person name="Kagawa T.F."/>
            <person name="Liu W."/>
            <person name="Song Y."/>
            <person name="Salvetti E."/>
            <person name="Wrobel A."/>
            <person name="Rasinkangas P."/>
            <person name="Parkhill J."/>
            <person name="Rea M.C."/>
            <person name="O'Sullivan O."/>
            <person name="Ritari J."/>
            <person name="Douillard F.P."/>
            <person name="Paul Ross R."/>
            <person name="Yang R."/>
            <person name="Briner A.E."/>
            <person name="Felis G.E."/>
            <person name="de Vos W.M."/>
            <person name="Barrangou R."/>
            <person name="Klaenhammer T.R."/>
            <person name="Caufield P.W."/>
            <person name="Cui Y."/>
            <person name="Zhang H."/>
            <person name="O'Toole P.W."/>
        </authorList>
    </citation>
    <scope>NUCLEOTIDE SEQUENCE [LARGE SCALE GENOMIC DNA]</scope>
    <source>
        <strain evidence="7 8">DSM 5007</strain>
    </source>
</reference>
<dbReference type="STRING" id="1423807.FD16_GL002388"/>
<feature type="domain" description="Pyridoxamine kinase/Phosphomethylpyrimidine kinase" evidence="6">
    <location>
        <begin position="84"/>
        <end position="262"/>
    </location>
</feature>
<dbReference type="eggNOG" id="COG2240">
    <property type="taxonomic scope" value="Bacteria"/>
</dbReference>
<keyword evidence="5" id="KW-0067">ATP-binding</keyword>
<evidence type="ECO:0000256" key="3">
    <source>
        <dbReference type="ARBA" id="ARBA00022741"/>
    </source>
</evidence>
<sequence length="291" mass="31973">MISPKERDDMSHQQTSPFMVAQDLSAVSTLSMGVSVPILSAFGQPLAILPTSLLSTQTEEFGTPAKIELSDFLPRALQHWQEQQIQISGALTGYLGSNRIIDQLAEVITRHPRNLIVVDPVMGDQGSLYPQLPSDYPEHMRKFIRAADVIVPNLTEAQFLTGLSTNQINTVDQILPLLNALQKLLKPQAHAVITGIVLSNKVGCAWINDNGQVQFVGRPILSGHFYGSGDVFASLLTGYLLNEEPLPQAIRLATSRTFIALQETSQSDIPRKFGIRLTKLINDIASYTSRD</sequence>
<dbReference type="InterPro" id="IPR013749">
    <property type="entry name" value="PM/HMP-P_kinase-1"/>
</dbReference>
<keyword evidence="3" id="KW-0547">Nucleotide-binding</keyword>
<organism evidence="7 8">
    <name type="scientific">Paucilactobacillus suebicus DSM 5007 = KCTC 3549</name>
    <dbReference type="NCBI Taxonomy" id="1423807"/>
    <lineage>
        <taxon>Bacteria</taxon>
        <taxon>Bacillati</taxon>
        <taxon>Bacillota</taxon>
        <taxon>Bacilli</taxon>
        <taxon>Lactobacillales</taxon>
        <taxon>Lactobacillaceae</taxon>
        <taxon>Paucilactobacillus</taxon>
    </lineage>
</organism>
<dbReference type="PANTHER" id="PTHR10534:SF2">
    <property type="entry name" value="PYRIDOXAL KINASE"/>
    <property type="match status" value="1"/>
</dbReference>
<protein>
    <recommendedName>
        <fullName evidence="1">pyridoxal kinase</fullName>
        <ecNumber evidence="1">2.7.1.35</ecNumber>
    </recommendedName>
</protein>
<evidence type="ECO:0000259" key="6">
    <source>
        <dbReference type="Pfam" id="PF08543"/>
    </source>
</evidence>
<dbReference type="InterPro" id="IPR029056">
    <property type="entry name" value="Ribokinase-like"/>
</dbReference>
<gene>
    <name evidence="7" type="ORF">FD16_GL002388</name>
</gene>
<dbReference type="InterPro" id="IPR004625">
    <property type="entry name" value="PyrdxlKinase"/>
</dbReference>
<dbReference type="EMBL" id="AZGF01000008">
    <property type="protein sequence ID" value="KRM12393.1"/>
    <property type="molecule type" value="Genomic_DNA"/>
</dbReference>
<keyword evidence="4 7" id="KW-0418">Kinase</keyword>
<evidence type="ECO:0000256" key="1">
    <source>
        <dbReference type="ARBA" id="ARBA00012104"/>
    </source>
</evidence>
<evidence type="ECO:0000313" key="8">
    <source>
        <dbReference type="Proteomes" id="UP000051820"/>
    </source>
</evidence>
<evidence type="ECO:0000256" key="4">
    <source>
        <dbReference type="ARBA" id="ARBA00022777"/>
    </source>
</evidence>
<evidence type="ECO:0000313" key="7">
    <source>
        <dbReference type="EMBL" id="KRM12393.1"/>
    </source>
</evidence>
<dbReference type="GO" id="GO:0005524">
    <property type="term" value="F:ATP binding"/>
    <property type="evidence" value="ECO:0007669"/>
    <property type="project" value="UniProtKB-KW"/>
</dbReference>
<accession>A0A0R1WA78</accession>
<dbReference type="GO" id="GO:0008478">
    <property type="term" value="F:pyridoxal kinase activity"/>
    <property type="evidence" value="ECO:0007669"/>
    <property type="project" value="UniProtKB-EC"/>
</dbReference>
<dbReference type="GO" id="GO:0009443">
    <property type="term" value="P:pyridoxal 5'-phosphate salvage"/>
    <property type="evidence" value="ECO:0007669"/>
    <property type="project" value="InterPro"/>
</dbReference>
<dbReference type="EC" id="2.7.1.35" evidence="1"/>
<proteinExistence type="predicted"/>
<dbReference type="AlphaFoldDB" id="A0A0R1WA78"/>
<dbReference type="Proteomes" id="UP000051820">
    <property type="component" value="Unassembled WGS sequence"/>
</dbReference>
<dbReference type="PATRIC" id="fig|1423807.3.peg.2466"/>
<comment type="caution">
    <text evidence="7">The sequence shown here is derived from an EMBL/GenBank/DDBJ whole genome shotgun (WGS) entry which is preliminary data.</text>
</comment>
<dbReference type="SUPFAM" id="SSF53613">
    <property type="entry name" value="Ribokinase-like"/>
    <property type="match status" value="1"/>
</dbReference>
<dbReference type="OrthoDB" id="9800808at2"/>
<dbReference type="Pfam" id="PF08543">
    <property type="entry name" value="Phos_pyr_kin"/>
    <property type="match status" value="1"/>
</dbReference>